<dbReference type="InterPro" id="IPR050982">
    <property type="entry name" value="Auxin_biosynth/cation_transpt"/>
</dbReference>
<dbReference type="RefSeq" id="WP_089422484.1">
    <property type="nucleotide sequence ID" value="NZ_CP022416.1"/>
</dbReference>
<reference evidence="2 3" key="1">
    <citation type="submission" date="2017-07" db="EMBL/GenBank/DDBJ databases">
        <title>Genome Sequence of Sulfitobacter pseudonitzschiae Strain SMR1 Isolated from a culture of the Diatom Skeletonema marinoi.</title>
        <authorList>
            <person name="Topel M."/>
            <person name="Pinder M.I.M."/>
            <person name="Johansson O.N."/>
            <person name="Kourtchenko O."/>
            <person name="Godhe A."/>
            <person name="Clarke A.K."/>
        </authorList>
    </citation>
    <scope>NUCLEOTIDE SEQUENCE [LARGE SCALE GENOMIC DNA]</scope>
    <source>
        <strain evidence="2 3">SMR1</strain>
        <plasmid evidence="2 3">pSMR1-1</plasmid>
    </source>
</reference>
<dbReference type="EC" id="1.-.-.-" evidence="2"/>
<dbReference type="SUPFAM" id="SSF51905">
    <property type="entry name" value="FAD/NAD(P)-binding domain"/>
    <property type="match status" value="2"/>
</dbReference>
<dbReference type="InterPro" id="IPR036188">
    <property type="entry name" value="FAD/NAD-bd_sf"/>
</dbReference>
<gene>
    <name evidence="2" type="primary">czcO</name>
    <name evidence="2" type="ORF">SULPSESMR1_04726</name>
</gene>
<sequence>MNISDWINALNTSMVSNDPSAVGALFTDGGFWRDFLALGWTLQTLEGRAQIEKFVAQTAKGAEFRADSLADADATEGFILFQTKQGRGRGFVRLEDGKCLTLLTVLEELKGHPLPLRERRRSGLMAEPDKGNWKEQFAAKTDAYAAGDDPYVLIVGGGQGGLALGARLEMQGVPYLIIDKHPKVGDQWRSRYKALTLHDPVWYDHMPYMPFPDFWPVFTPKDKMGDWLESYAHALELAIWTNTECHKAERAEDGTWRVTVDRDGQELTLRPTHLVMAVGNAGFPRVPEFEGQDDFAGTQLHSSQYKTGEGLQGKRVIIVGANNSAHDIAADLVQNGAQPVMIQRSSTLIVQQSTVTDVLLKPVFSQDAVDRGISTDLADLLLASTPLRLQERASKLTWENIRKSEAAFYDRLAATGFKLDFGEDGTGMMKYQRSASGYYFDVGACEMIMDGRIGIRSGVNIARLLSDGVELDTGEVIPADMIVYATGFGSMEEWVARLIDADTAKRVGKCWGYGSGTKGDAGPWEGELRNMWKPTAVEGLWFMGGNLAQARFYSNLVALQLKARFEGLLVEVVER</sequence>
<accession>A0A221K5Z4</accession>
<dbReference type="Proteomes" id="UP000199754">
    <property type="component" value="Plasmid pSMR1-1"/>
</dbReference>
<dbReference type="Gene3D" id="3.50.50.60">
    <property type="entry name" value="FAD/NAD(P)-binding domain"/>
    <property type="match status" value="1"/>
</dbReference>
<organism evidence="2 3">
    <name type="scientific">Pseudosulfitobacter pseudonitzschiae</name>
    <dbReference type="NCBI Taxonomy" id="1402135"/>
    <lineage>
        <taxon>Bacteria</taxon>
        <taxon>Pseudomonadati</taxon>
        <taxon>Pseudomonadota</taxon>
        <taxon>Alphaproteobacteria</taxon>
        <taxon>Rhodobacterales</taxon>
        <taxon>Roseobacteraceae</taxon>
        <taxon>Pseudosulfitobacter</taxon>
    </lineage>
</organism>
<dbReference type="PANTHER" id="PTHR43539">
    <property type="entry name" value="FLAVIN-BINDING MONOOXYGENASE-LIKE PROTEIN (AFU_ORTHOLOGUE AFUA_4G09220)"/>
    <property type="match status" value="1"/>
</dbReference>
<dbReference type="PANTHER" id="PTHR43539:SF68">
    <property type="entry name" value="FLAVIN-BINDING MONOOXYGENASE-LIKE PROTEIN (AFU_ORTHOLOGUE AFUA_4G09220)"/>
    <property type="match status" value="1"/>
</dbReference>
<evidence type="ECO:0000313" key="2">
    <source>
        <dbReference type="EMBL" id="ASM74424.1"/>
    </source>
</evidence>
<dbReference type="InterPro" id="IPR032710">
    <property type="entry name" value="NTF2-like_dom_sf"/>
</dbReference>
<dbReference type="GO" id="GO:0050660">
    <property type="term" value="F:flavin adenine dinucleotide binding"/>
    <property type="evidence" value="ECO:0007669"/>
    <property type="project" value="TreeGrafter"/>
</dbReference>
<evidence type="ECO:0000313" key="3">
    <source>
        <dbReference type="Proteomes" id="UP000199754"/>
    </source>
</evidence>
<dbReference type="OrthoDB" id="9808049at2"/>
<name>A0A221K5Z4_9RHOB</name>
<keyword evidence="1 2" id="KW-0560">Oxidoreductase</keyword>
<dbReference type="GO" id="GO:0004497">
    <property type="term" value="F:monooxygenase activity"/>
    <property type="evidence" value="ECO:0007669"/>
    <property type="project" value="TreeGrafter"/>
</dbReference>
<proteinExistence type="predicted"/>
<keyword evidence="2" id="KW-0614">Plasmid</keyword>
<keyword evidence="3" id="KW-1185">Reference proteome</keyword>
<dbReference type="SUPFAM" id="SSF54427">
    <property type="entry name" value="NTF2-like"/>
    <property type="match status" value="1"/>
</dbReference>
<dbReference type="Pfam" id="PF13738">
    <property type="entry name" value="Pyr_redox_3"/>
    <property type="match status" value="1"/>
</dbReference>
<geneLocation type="plasmid" evidence="2 3">
    <name>pSMR1-1</name>
</geneLocation>
<evidence type="ECO:0000256" key="1">
    <source>
        <dbReference type="ARBA" id="ARBA00023002"/>
    </source>
</evidence>
<protein>
    <submittedName>
        <fullName evidence="2">Putative oxidoreductase CzcO</fullName>
        <ecNumber evidence="2">1.-.-.-</ecNumber>
    </submittedName>
</protein>
<dbReference type="KEGG" id="spse:SULPSESMR1_04726"/>
<dbReference type="EMBL" id="CP022416">
    <property type="protein sequence ID" value="ASM74424.1"/>
    <property type="molecule type" value="Genomic_DNA"/>
</dbReference>
<dbReference type="AlphaFoldDB" id="A0A221K5Z4"/>